<dbReference type="Gene3D" id="3.90.650.10">
    <property type="entry name" value="PurM-like C-terminal domain"/>
    <property type="match status" value="1"/>
</dbReference>
<feature type="domain" description="PurM-like C-terminal" evidence="7">
    <location>
        <begin position="555"/>
        <end position="720"/>
    </location>
</feature>
<dbReference type="CDD" id="cd02195">
    <property type="entry name" value="SelD"/>
    <property type="match status" value="1"/>
</dbReference>
<evidence type="ECO:0000256" key="2">
    <source>
        <dbReference type="ARBA" id="ARBA00022741"/>
    </source>
</evidence>
<dbReference type="GO" id="GO:0016260">
    <property type="term" value="P:selenocysteine biosynthetic process"/>
    <property type="evidence" value="ECO:0007669"/>
    <property type="project" value="TreeGrafter"/>
</dbReference>
<dbReference type="Gene3D" id="3.50.50.100">
    <property type="match status" value="1"/>
</dbReference>
<dbReference type="InterPro" id="IPR036921">
    <property type="entry name" value="PurM-like_N_sf"/>
</dbReference>
<dbReference type="GO" id="GO:0016491">
    <property type="term" value="F:oxidoreductase activity"/>
    <property type="evidence" value="ECO:0007669"/>
    <property type="project" value="InterPro"/>
</dbReference>
<keyword evidence="3 9" id="KW-0418">Kinase</keyword>
<dbReference type="Gene3D" id="3.30.1330.10">
    <property type="entry name" value="PurM-like, N-terminal domain"/>
    <property type="match status" value="1"/>
</dbReference>
<organism evidence="9 10">
    <name type="scientific">Halovulum dunhuangense</name>
    <dbReference type="NCBI Taxonomy" id="1505036"/>
    <lineage>
        <taxon>Bacteria</taxon>
        <taxon>Pseudomonadati</taxon>
        <taxon>Pseudomonadota</taxon>
        <taxon>Alphaproteobacteria</taxon>
        <taxon>Rhodobacterales</taxon>
        <taxon>Paracoccaceae</taxon>
        <taxon>Halovulum</taxon>
    </lineage>
</organism>
<dbReference type="SUPFAM" id="SSF55326">
    <property type="entry name" value="PurM N-terminal domain-like"/>
    <property type="match status" value="1"/>
</dbReference>
<dbReference type="RefSeq" id="WP_171325021.1">
    <property type="nucleotide sequence ID" value="NZ_JABFBC010000001.1"/>
</dbReference>
<keyword evidence="2" id="KW-0547">Nucleotide-binding</keyword>
<dbReference type="GO" id="GO:0004756">
    <property type="term" value="F:selenide, water dikinase activity"/>
    <property type="evidence" value="ECO:0007669"/>
    <property type="project" value="UniProtKB-EC"/>
</dbReference>
<dbReference type="InterPro" id="IPR036676">
    <property type="entry name" value="PurM-like_C_sf"/>
</dbReference>
<dbReference type="SUPFAM" id="SSF56042">
    <property type="entry name" value="PurM C-terminal domain-like"/>
    <property type="match status" value="1"/>
</dbReference>
<evidence type="ECO:0000256" key="4">
    <source>
        <dbReference type="ARBA" id="ARBA00022840"/>
    </source>
</evidence>
<dbReference type="GO" id="GO:0005524">
    <property type="term" value="F:ATP binding"/>
    <property type="evidence" value="ECO:0007669"/>
    <property type="project" value="UniProtKB-KW"/>
</dbReference>
<dbReference type="InterPro" id="IPR010918">
    <property type="entry name" value="PurM-like_C_dom"/>
</dbReference>
<dbReference type="InterPro" id="IPR017584">
    <property type="entry name" value="Pyridine_nucleo_diS_OxRdtase_N"/>
</dbReference>
<evidence type="ECO:0000259" key="7">
    <source>
        <dbReference type="Pfam" id="PF02769"/>
    </source>
</evidence>
<comment type="caution">
    <text evidence="9">The sequence shown here is derived from an EMBL/GenBank/DDBJ whole genome shotgun (WGS) entry which is preliminary data.</text>
</comment>
<evidence type="ECO:0000256" key="5">
    <source>
        <dbReference type="ARBA" id="ARBA00023266"/>
    </source>
</evidence>
<dbReference type="InterPro" id="IPR004536">
    <property type="entry name" value="SPS/SelD"/>
</dbReference>
<dbReference type="InterPro" id="IPR023753">
    <property type="entry name" value="FAD/NAD-binding_dom"/>
</dbReference>
<keyword evidence="5" id="KW-0711">Selenium</keyword>
<accession>A0A849L3Q9</accession>
<protein>
    <submittedName>
        <fullName evidence="9">Selenide, water dikinase SelD</fullName>
        <ecNumber evidence="9">2.7.9.3</ecNumber>
    </submittedName>
</protein>
<dbReference type="EMBL" id="JABFBC010000001">
    <property type="protein sequence ID" value="NNU80844.1"/>
    <property type="molecule type" value="Genomic_DNA"/>
</dbReference>
<dbReference type="SUPFAM" id="SSF51905">
    <property type="entry name" value="FAD/NAD(P)-binding domain"/>
    <property type="match status" value="2"/>
</dbReference>
<evidence type="ECO:0000259" key="8">
    <source>
        <dbReference type="Pfam" id="PF07992"/>
    </source>
</evidence>
<evidence type="ECO:0000256" key="3">
    <source>
        <dbReference type="ARBA" id="ARBA00022777"/>
    </source>
</evidence>
<dbReference type="GO" id="GO:0005737">
    <property type="term" value="C:cytoplasm"/>
    <property type="evidence" value="ECO:0007669"/>
    <property type="project" value="TreeGrafter"/>
</dbReference>
<dbReference type="NCBIfam" id="TIGR03169">
    <property type="entry name" value="Nterm_to_SelD"/>
    <property type="match status" value="1"/>
</dbReference>
<feature type="domain" description="PurM-like N-terminal" evidence="6">
    <location>
        <begin position="435"/>
        <end position="544"/>
    </location>
</feature>
<evidence type="ECO:0000313" key="10">
    <source>
        <dbReference type="Proteomes" id="UP000572377"/>
    </source>
</evidence>
<proteinExistence type="predicted"/>
<dbReference type="Pfam" id="PF02769">
    <property type="entry name" value="AIRS_C"/>
    <property type="match status" value="1"/>
</dbReference>
<dbReference type="PANTHER" id="PTHR10256">
    <property type="entry name" value="SELENIDE, WATER DIKINASE"/>
    <property type="match status" value="1"/>
</dbReference>
<dbReference type="PANTHER" id="PTHR10256:SF0">
    <property type="entry name" value="INACTIVE SELENIDE, WATER DIKINASE-LIKE PROTEIN-RELATED"/>
    <property type="match status" value="1"/>
</dbReference>
<dbReference type="InterPro" id="IPR016188">
    <property type="entry name" value="PurM-like_N"/>
</dbReference>
<dbReference type="InterPro" id="IPR036188">
    <property type="entry name" value="FAD/NAD-bd_sf"/>
</dbReference>
<dbReference type="Proteomes" id="UP000572377">
    <property type="component" value="Unassembled WGS sequence"/>
</dbReference>
<name>A0A849L3Q9_9RHOB</name>
<dbReference type="EC" id="2.7.9.3" evidence="9"/>
<dbReference type="Pfam" id="PF07992">
    <property type="entry name" value="Pyr_redox_2"/>
    <property type="match status" value="1"/>
</dbReference>
<reference evidence="9 10" key="1">
    <citation type="submission" date="2020-05" db="EMBL/GenBank/DDBJ databases">
        <title>Gimesia benthica sp. nov., a novel planctomycete isolated from a deep-sea water sample of the Northwest Indian Ocean.</title>
        <authorList>
            <person name="Wang J."/>
            <person name="Ruan C."/>
            <person name="Song L."/>
            <person name="Zhu Y."/>
            <person name="Li A."/>
            <person name="Zheng X."/>
            <person name="Wang L."/>
            <person name="Lu Z."/>
            <person name="Huang Y."/>
            <person name="Du W."/>
            <person name="Zhou Y."/>
            <person name="Huang L."/>
            <person name="Dai X."/>
        </authorList>
    </citation>
    <scope>NUCLEOTIDE SEQUENCE [LARGE SCALE GENOMIC DNA]</scope>
    <source>
        <strain evidence="9 10">YYQ-30</strain>
    </source>
</reference>
<evidence type="ECO:0000256" key="1">
    <source>
        <dbReference type="ARBA" id="ARBA00022679"/>
    </source>
</evidence>
<keyword evidence="4" id="KW-0067">ATP-binding</keyword>
<evidence type="ECO:0000259" key="6">
    <source>
        <dbReference type="Pfam" id="PF00586"/>
    </source>
</evidence>
<keyword evidence="1 9" id="KW-0808">Transferase</keyword>
<dbReference type="AlphaFoldDB" id="A0A849L3Q9"/>
<feature type="domain" description="FAD/NAD(P)-binding" evidence="8">
    <location>
        <begin position="10"/>
        <end position="305"/>
    </location>
</feature>
<keyword evidence="10" id="KW-1185">Reference proteome</keyword>
<dbReference type="NCBIfam" id="TIGR00476">
    <property type="entry name" value="selD"/>
    <property type="match status" value="1"/>
</dbReference>
<sequence>MHSPLPLTRDLVLVGGGHAHALVLRRWGMARVPGVRLTVVNPDPTAPYTGMLPGHVAGHYPRAALEIDIVKLTRFAGGRLILDRATGIDRDARRVHLAGRPPIRYDVLSLDIGITSDMPGLKGFAEHGVAAKPLQRFADRWAAFQQKVGAGRLAPRIAVIGGGVAGAELAMAMAHRLKTLGHAAQVTVLEAGDTPLRGVGPRAASRVLGRLKDMGITLRPGALAVEVTADGVILENGETIPAALVVGAAGARPHDWLADTGLELHEGYISVGATLRSLSDPTIHAAGDCAHLSHAPRPKAGVYAVRAAPVLHHNLLADLTGRQRREFHPQRDFLRLISLGGKDAVADRSGLSVAGPAIWRLKDRIDRAFMRKLDDLPAMRRPPLPKLVARGVRKELAADQAPCAGCGAKVGGAQISAVLAALPHRTRTDIETGAGDDAAVLRFGDTRAVLSTDHLRAFTEDPWIMGRVAAIHALGDVWAMGAAPQAALATLVLPHMREGMQAATLAEIMDAATHVFTAAGAEIVGGHTTLGAELTVGFTVTGIAPARPILLSGARPGDRLILTKPIGTGTILAGDMMLKAQGPDVAAAWASMCRPQGDAAAILKDAHAMTDVTGFGLAGHLLAMLDASGVAARLDLGAVPVLPGAEALAAKGVRSTLYPANAAAASRMFWTEGPKAALLFDPQTAGGLLAAVPADRAADILGQLVEAGYEAARIGEIVEGAPFLDVTGA</sequence>
<dbReference type="Pfam" id="PF00586">
    <property type="entry name" value="AIRS"/>
    <property type="match status" value="1"/>
</dbReference>
<evidence type="ECO:0000313" key="9">
    <source>
        <dbReference type="EMBL" id="NNU80844.1"/>
    </source>
</evidence>
<gene>
    <name evidence="9" type="primary">selD</name>
    <name evidence="9" type="ORF">HMH01_10380</name>
</gene>